<feature type="chain" id="PRO_5046069644" evidence="1">
    <location>
        <begin position="17"/>
        <end position="676"/>
    </location>
</feature>
<evidence type="ECO:0000256" key="1">
    <source>
        <dbReference type="SAM" id="SignalP"/>
    </source>
</evidence>
<keyword evidence="1" id="KW-0732">Signal</keyword>
<dbReference type="SUPFAM" id="SSF53474">
    <property type="entry name" value="alpha/beta-Hydrolases"/>
    <property type="match status" value="1"/>
</dbReference>
<dbReference type="Gene3D" id="3.40.50.1820">
    <property type="entry name" value="alpha/beta hydrolase"/>
    <property type="match status" value="2"/>
</dbReference>
<accession>A0ABR7A7F4</accession>
<proteinExistence type="predicted"/>
<evidence type="ECO:0000313" key="2">
    <source>
        <dbReference type="EMBL" id="MBC3932816.1"/>
    </source>
</evidence>
<dbReference type="SUPFAM" id="SSF50993">
    <property type="entry name" value="Peptidase/esterase 'gauge' domain"/>
    <property type="match status" value="1"/>
</dbReference>
<dbReference type="Proteomes" id="UP000654304">
    <property type="component" value="Unassembled WGS sequence"/>
</dbReference>
<dbReference type="Gene3D" id="2.130.10.120">
    <property type="entry name" value="Prolyl oligopeptidase, N-terminal domain"/>
    <property type="match status" value="1"/>
</dbReference>
<dbReference type="InterPro" id="IPR029058">
    <property type="entry name" value="AB_hydrolase_fold"/>
</dbReference>
<organism evidence="2 3">
    <name type="scientific">Undibacterium curvum</name>
    <dbReference type="NCBI Taxonomy" id="2762294"/>
    <lineage>
        <taxon>Bacteria</taxon>
        <taxon>Pseudomonadati</taxon>
        <taxon>Pseudomonadota</taxon>
        <taxon>Betaproteobacteria</taxon>
        <taxon>Burkholderiales</taxon>
        <taxon>Oxalobacteraceae</taxon>
        <taxon>Undibacterium</taxon>
    </lineage>
</organism>
<name>A0ABR7A7F4_9BURK</name>
<dbReference type="EMBL" id="JACOGD010000007">
    <property type="protein sequence ID" value="MBC3932816.1"/>
    <property type="molecule type" value="Genomic_DNA"/>
</dbReference>
<protein>
    <submittedName>
        <fullName evidence="2">Uncharacterized protein</fullName>
    </submittedName>
</protein>
<evidence type="ECO:0000313" key="3">
    <source>
        <dbReference type="Proteomes" id="UP000654304"/>
    </source>
</evidence>
<feature type="signal peptide" evidence="1">
    <location>
        <begin position="1"/>
        <end position="16"/>
    </location>
</feature>
<sequence length="676" mass="73449">MLIVMQMALMAAPAWAQLAAWGSYPKLPVLNEGSVADPLAILEQGNDPQVQLWMRRQNALNQQFLQRYSQLADWQKTVQKTGPAPEPESAALSSAVGLIWTERGADRRARVLQKNPETGAERVLYVSAPEAGIRQLLLAPDRSAIALQVSQSEQEFAMVIRLEDLKSEPELRIAPGSGLSWRADSRVLYYQPTLGPMTELWQHQLGQPVQLDKAALRSGKGVQLRAHERLQLLFADQADAVLLVSRDAQQKITQLAVARRSELDKNSARWQVLTGLPEQCKDLALQGKDLLLIADSKPGAKVSKPVAKQAGSPKQGAPSAQSAIYRLPLNAPQFSNAKLEYQDDKLDLQRLAVRNDAVFVLAYRDGAHQLLQILSKTKAEQVPLPFAGRVRQLSLASEGKGILLDIEAADRQHAWYMAQDGTEFSPLLRERSDSVSALQQRAAIHALPGQAGAVTLLYPRGAEVDGKRPVLLMLAPELARPESFTGGFQAWLEQDAIVATLVLPASGKERAADSLIAAAEYLVSTSISSAGKIFLFDTGSGDAALMQAALQRPALFGGVALRNLRLDTAAPVKAKGKQAEAAVTSDLDRLPFQSRLQQGLQHPPVLLLADKAKSEQGFVMTAKLAAALQLLSGSPQAPVLISLSADKTMDDAEWKANAWAFFLWKAGLPRFALAPR</sequence>
<dbReference type="RefSeq" id="WP_186904432.1">
    <property type="nucleotide sequence ID" value="NZ_JACOGD010000007.1"/>
</dbReference>
<keyword evidence="3" id="KW-1185">Reference proteome</keyword>
<comment type="caution">
    <text evidence="2">The sequence shown here is derived from an EMBL/GenBank/DDBJ whole genome shotgun (WGS) entry which is preliminary data.</text>
</comment>
<reference evidence="2 3" key="1">
    <citation type="submission" date="2020-08" db="EMBL/GenBank/DDBJ databases">
        <title>Novel species isolated from subtropical streams in China.</title>
        <authorList>
            <person name="Lu H."/>
        </authorList>
    </citation>
    <scope>NUCLEOTIDE SEQUENCE [LARGE SCALE GENOMIC DNA]</scope>
    <source>
        <strain evidence="2 3">CY22W</strain>
    </source>
</reference>
<gene>
    <name evidence="2" type="ORF">H8K43_14105</name>
</gene>